<evidence type="ECO:0000313" key="1">
    <source>
        <dbReference type="EMBL" id="GKV44264.1"/>
    </source>
</evidence>
<gene>
    <name evidence="1" type="ORF">SLEP1_g51461</name>
</gene>
<dbReference type="Proteomes" id="UP001054252">
    <property type="component" value="Unassembled WGS sequence"/>
</dbReference>
<keyword evidence="2" id="KW-1185">Reference proteome</keyword>
<dbReference type="EMBL" id="BPVZ01000179">
    <property type="protein sequence ID" value="GKV44264.1"/>
    <property type="molecule type" value="Genomic_DNA"/>
</dbReference>
<proteinExistence type="predicted"/>
<protein>
    <submittedName>
        <fullName evidence="1">Uncharacterized protein</fullName>
    </submittedName>
</protein>
<organism evidence="1 2">
    <name type="scientific">Rubroshorea leprosula</name>
    <dbReference type="NCBI Taxonomy" id="152421"/>
    <lineage>
        <taxon>Eukaryota</taxon>
        <taxon>Viridiplantae</taxon>
        <taxon>Streptophyta</taxon>
        <taxon>Embryophyta</taxon>
        <taxon>Tracheophyta</taxon>
        <taxon>Spermatophyta</taxon>
        <taxon>Magnoliopsida</taxon>
        <taxon>eudicotyledons</taxon>
        <taxon>Gunneridae</taxon>
        <taxon>Pentapetalae</taxon>
        <taxon>rosids</taxon>
        <taxon>malvids</taxon>
        <taxon>Malvales</taxon>
        <taxon>Dipterocarpaceae</taxon>
        <taxon>Rubroshorea</taxon>
    </lineage>
</organism>
<accession>A0AAV5M4S6</accession>
<evidence type="ECO:0000313" key="2">
    <source>
        <dbReference type="Proteomes" id="UP001054252"/>
    </source>
</evidence>
<reference evidence="1 2" key="1">
    <citation type="journal article" date="2021" name="Commun. Biol.">
        <title>The genome of Shorea leprosula (Dipterocarpaceae) highlights the ecological relevance of drought in aseasonal tropical rainforests.</title>
        <authorList>
            <person name="Ng K.K.S."/>
            <person name="Kobayashi M.J."/>
            <person name="Fawcett J.A."/>
            <person name="Hatakeyama M."/>
            <person name="Paape T."/>
            <person name="Ng C.H."/>
            <person name="Ang C.C."/>
            <person name="Tnah L.H."/>
            <person name="Lee C.T."/>
            <person name="Nishiyama T."/>
            <person name="Sese J."/>
            <person name="O'Brien M.J."/>
            <person name="Copetti D."/>
            <person name="Mohd Noor M.I."/>
            <person name="Ong R.C."/>
            <person name="Putra M."/>
            <person name="Sireger I.Z."/>
            <person name="Indrioko S."/>
            <person name="Kosugi Y."/>
            <person name="Izuno A."/>
            <person name="Isagi Y."/>
            <person name="Lee S.L."/>
            <person name="Shimizu K.K."/>
        </authorList>
    </citation>
    <scope>NUCLEOTIDE SEQUENCE [LARGE SCALE GENOMIC DNA]</scope>
    <source>
        <strain evidence="1">214</strain>
    </source>
</reference>
<dbReference type="AlphaFoldDB" id="A0AAV5M4S6"/>
<sequence length="86" mass="9830">MATKSYQNQAQVPLKNYLLADLFIPNTSILTGILACKVAYEPTQLLSSVYVKTYAGLTKMQKIEWNKPLLLLLPSKTHYYQHLVWA</sequence>
<name>A0AAV5M4S6_9ROSI</name>
<comment type="caution">
    <text evidence="1">The sequence shown here is derived from an EMBL/GenBank/DDBJ whole genome shotgun (WGS) entry which is preliminary data.</text>
</comment>